<dbReference type="Proteomes" id="UP000014660">
    <property type="component" value="Chromosome"/>
</dbReference>
<keyword evidence="2" id="KW-0540">Nuclease</keyword>
<dbReference type="AlphaFoldDB" id="S0AQ67"/>
<dbReference type="HOGENOM" id="CLU_142825_1_0_2"/>
<evidence type="ECO:0000313" key="6">
    <source>
        <dbReference type="Proteomes" id="UP000014660"/>
    </source>
</evidence>
<dbReference type="InterPro" id="IPR008201">
    <property type="entry name" value="HepT-like"/>
</dbReference>
<evidence type="ECO:0000256" key="1">
    <source>
        <dbReference type="ARBA" id="ARBA00022649"/>
    </source>
</evidence>
<dbReference type="GO" id="GO:0004540">
    <property type="term" value="F:RNA nuclease activity"/>
    <property type="evidence" value="ECO:0007669"/>
    <property type="project" value="InterPro"/>
</dbReference>
<dbReference type="Pfam" id="PF01934">
    <property type="entry name" value="HepT-like"/>
    <property type="match status" value="1"/>
</dbReference>
<dbReference type="InterPro" id="IPR037038">
    <property type="entry name" value="HepT-like_sf"/>
</dbReference>
<keyword evidence="1" id="KW-1277">Toxin-antitoxin system</keyword>
<dbReference type="PANTHER" id="PTHR33397:SF5">
    <property type="entry name" value="RNASE YUTE-RELATED"/>
    <property type="match status" value="1"/>
</dbReference>
<dbReference type="RefSeq" id="WP_009886346.1">
    <property type="nucleotide sequence ID" value="NC_021592.1"/>
</dbReference>
<dbReference type="Gene3D" id="1.20.120.580">
    <property type="entry name" value="bsu32300-like"/>
    <property type="match status" value="1"/>
</dbReference>
<evidence type="ECO:0000256" key="3">
    <source>
        <dbReference type="ARBA" id="ARBA00022801"/>
    </source>
</evidence>
<evidence type="ECO:0008006" key="7">
    <source>
        <dbReference type="Google" id="ProtNLM"/>
    </source>
</evidence>
<gene>
    <name evidence="5" type="ORF">FACI_IFERC00001G0324</name>
</gene>
<reference evidence="5 6" key="1">
    <citation type="journal article" date="2007" name="Proc. Natl. Acad. Sci. U.S.A.">
        <title>Genome dynamics in a natural archaeal population.</title>
        <authorList>
            <person name="Allen E.E."/>
            <person name="Tyson G.W."/>
            <person name="Whitaker R.J."/>
            <person name="Detter J.C."/>
            <person name="Richardson P.M."/>
            <person name="Banfield J.F."/>
        </authorList>
    </citation>
    <scope>NUCLEOTIDE SEQUENCE [LARGE SCALE GENOMIC DNA]</scope>
    <source>
        <strain evidence="6">fer1</strain>
    </source>
</reference>
<evidence type="ECO:0000313" key="5">
    <source>
        <dbReference type="EMBL" id="AGO60304.1"/>
    </source>
</evidence>
<accession>S0AQ67</accession>
<dbReference type="NCBIfam" id="NF047751">
    <property type="entry name" value="HepT_toxin"/>
    <property type="match status" value="1"/>
</dbReference>
<proteinExistence type="inferred from homology"/>
<dbReference type="KEGG" id="fac:FACI_IFERC01G0324"/>
<dbReference type="GeneID" id="16024471"/>
<keyword evidence="3" id="KW-0378">Hydrolase</keyword>
<evidence type="ECO:0000256" key="2">
    <source>
        <dbReference type="ARBA" id="ARBA00022722"/>
    </source>
</evidence>
<comment type="similarity">
    <text evidence="4">Belongs to the HepT RNase toxin family.</text>
</comment>
<dbReference type="PANTHER" id="PTHR33397">
    <property type="entry name" value="UPF0331 PROTEIN YUTE"/>
    <property type="match status" value="1"/>
</dbReference>
<name>S0AQ67_FERAC</name>
<dbReference type="GO" id="GO:0016787">
    <property type="term" value="F:hydrolase activity"/>
    <property type="evidence" value="ECO:0007669"/>
    <property type="project" value="UniProtKB-KW"/>
</dbReference>
<sequence length="140" mass="16507">MRKDIVKNKINEIEQSLDLVTENMPDTFDKFNELGIIKDGIYKRIEYSIENLIDIFYMFNSDFKLGIPSDDSDLINNLKAKNIISEDIAIRMRDLKGFRNIVVHRYSKIDDRMAYDFIKTNLDDFYIIINAIKSVIDQNK</sequence>
<organism evidence="5 6">
    <name type="scientific">Ferroplasma acidarmanus Fer1</name>
    <dbReference type="NCBI Taxonomy" id="333146"/>
    <lineage>
        <taxon>Archaea</taxon>
        <taxon>Methanobacteriati</taxon>
        <taxon>Thermoplasmatota</taxon>
        <taxon>Thermoplasmata</taxon>
        <taxon>Thermoplasmatales</taxon>
        <taxon>Ferroplasmaceae</taxon>
        <taxon>Ferroplasma</taxon>
    </lineage>
</organism>
<evidence type="ECO:0000256" key="4">
    <source>
        <dbReference type="ARBA" id="ARBA00024207"/>
    </source>
</evidence>
<dbReference type="InterPro" id="IPR052379">
    <property type="entry name" value="Type_VII_TA_RNase"/>
</dbReference>
<protein>
    <recommendedName>
        <fullName evidence="7">DUF86 domain-containing protein</fullName>
    </recommendedName>
</protein>
<dbReference type="EMBL" id="CP004145">
    <property type="protein sequence ID" value="AGO60304.1"/>
    <property type="molecule type" value="Genomic_DNA"/>
</dbReference>
<keyword evidence="6" id="KW-1185">Reference proteome</keyword>
<dbReference type="GO" id="GO:0110001">
    <property type="term" value="C:toxin-antitoxin complex"/>
    <property type="evidence" value="ECO:0007669"/>
    <property type="project" value="InterPro"/>
</dbReference>